<evidence type="ECO:0000256" key="1">
    <source>
        <dbReference type="SAM" id="MobiDB-lite"/>
    </source>
</evidence>
<keyword evidence="3" id="KW-1185">Reference proteome</keyword>
<evidence type="ECO:0000313" key="2">
    <source>
        <dbReference type="EMBL" id="KAK4801734.1"/>
    </source>
</evidence>
<feature type="region of interest" description="Disordered" evidence="1">
    <location>
        <begin position="38"/>
        <end position="84"/>
    </location>
</feature>
<gene>
    <name evidence="2" type="ORF">SAY86_022221</name>
</gene>
<protein>
    <submittedName>
        <fullName evidence="2">Uncharacterized protein</fullName>
    </submittedName>
</protein>
<comment type="caution">
    <text evidence="2">The sequence shown here is derived from an EMBL/GenBank/DDBJ whole genome shotgun (WGS) entry which is preliminary data.</text>
</comment>
<sequence>MHLVSFPVLVSYAETIYVSPRKPCRLCINNIKATSISSFSSDHDSRSSSEAQHISVITHAGRRGTRSQRRQHEDDDGDDDEDKLLLGRRRGGFLLRLVRPQPPLVPYGPTTRPLFWQRGQEPPVPRRMAAGRLRDTEGPHSPDRPGVSAHALGHVVQPRHLHHGGHEPVDTADSRTPSTAPTNIIWT</sequence>
<feature type="compositionally biased region" description="Polar residues" evidence="1">
    <location>
        <begin position="174"/>
        <end position="187"/>
    </location>
</feature>
<proteinExistence type="predicted"/>
<dbReference type="EMBL" id="JAXQNO010000003">
    <property type="protein sequence ID" value="KAK4801734.1"/>
    <property type="molecule type" value="Genomic_DNA"/>
</dbReference>
<organism evidence="2 3">
    <name type="scientific">Trapa natans</name>
    <name type="common">Water chestnut</name>
    <dbReference type="NCBI Taxonomy" id="22666"/>
    <lineage>
        <taxon>Eukaryota</taxon>
        <taxon>Viridiplantae</taxon>
        <taxon>Streptophyta</taxon>
        <taxon>Embryophyta</taxon>
        <taxon>Tracheophyta</taxon>
        <taxon>Spermatophyta</taxon>
        <taxon>Magnoliopsida</taxon>
        <taxon>eudicotyledons</taxon>
        <taxon>Gunneridae</taxon>
        <taxon>Pentapetalae</taxon>
        <taxon>rosids</taxon>
        <taxon>malvids</taxon>
        <taxon>Myrtales</taxon>
        <taxon>Lythraceae</taxon>
        <taxon>Trapa</taxon>
    </lineage>
</organism>
<dbReference type="AlphaFoldDB" id="A0AAN7MB16"/>
<name>A0AAN7MB16_TRANT</name>
<feature type="region of interest" description="Disordered" evidence="1">
    <location>
        <begin position="160"/>
        <end position="187"/>
    </location>
</feature>
<dbReference type="Proteomes" id="UP001346149">
    <property type="component" value="Unassembled WGS sequence"/>
</dbReference>
<evidence type="ECO:0000313" key="3">
    <source>
        <dbReference type="Proteomes" id="UP001346149"/>
    </source>
</evidence>
<feature type="compositionally biased region" description="Basic and acidic residues" evidence="1">
    <location>
        <begin position="164"/>
        <end position="173"/>
    </location>
</feature>
<reference evidence="2 3" key="1">
    <citation type="journal article" date="2023" name="Hortic Res">
        <title>Pangenome of water caltrop reveals structural variations and asymmetric subgenome divergence after allopolyploidization.</title>
        <authorList>
            <person name="Zhang X."/>
            <person name="Chen Y."/>
            <person name="Wang L."/>
            <person name="Yuan Y."/>
            <person name="Fang M."/>
            <person name="Shi L."/>
            <person name="Lu R."/>
            <person name="Comes H.P."/>
            <person name="Ma Y."/>
            <person name="Chen Y."/>
            <person name="Huang G."/>
            <person name="Zhou Y."/>
            <person name="Zheng Z."/>
            <person name="Qiu Y."/>
        </authorList>
    </citation>
    <scope>NUCLEOTIDE SEQUENCE [LARGE SCALE GENOMIC DNA]</scope>
    <source>
        <strain evidence="2">F231</strain>
    </source>
</reference>
<feature type="compositionally biased region" description="Basic residues" evidence="1">
    <location>
        <begin position="60"/>
        <end position="69"/>
    </location>
</feature>
<accession>A0AAN7MB16</accession>